<evidence type="ECO:0000313" key="2">
    <source>
        <dbReference type="EMBL" id="EQD71943.1"/>
    </source>
</evidence>
<dbReference type="InterPro" id="IPR016181">
    <property type="entry name" value="Acyl_CoA_acyltransferase"/>
</dbReference>
<keyword evidence="2" id="KW-0808">Transferase</keyword>
<feature type="domain" description="N-acetyltransferase" evidence="1">
    <location>
        <begin position="1"/>
        <end position="84"/>
    </location>
</feature>
<protein>
    <submittedName>
        <fullName evidence="2">GCN5-related N-acetyltransferase</fullName>
    </submittedName>
</protein>
<dbReference type="Gene3D" id="3.40.630.30">
    <property type="match status" value="1"/>
</dbReference>
<organism evidence="2">
    <name type="scientific">mine drainage metagenome</name>
    <dbReference type="NCBI Taxonomy" id="410659"/>
    <lineage>
        <taxon>unclassified sequences</taxon>
        <taxon>metagenomes</taxon>
        <taxon>ecological metagenomes</taxon>
    </lineage>
</organism>
<dbReference type="EMBL" id="AUZX01004060">
    <property type="protein sequence ID" value="EQD71943.1"/>
    <property type="molecule type" value="Genomic_DNA"/>
</dbReference>
<dbReference type="Pfam" id="PF08445">
    <property type="entry name" value="FR47"/>
    <property type="match status" value="1"/>
</dbReference>
<dbReference type="InterPro" id="IPR000182">
    <property type="entry name" value="GNAT_dom"/>
</dbReference>
<dbReference type="AlphaFoldDB" id="T1BTR4"/>
<dbReference type="InterPro" id="IPR013653">
    <property type="entry name" value="GCN5-like_dom"/>
</dbReference>
<dbReference type="SUPFAM" id="SSF55729">
    <property type="entry name" value="Acyl-CoA N-acyltransferases (Nat)"/>
    <property type="match status" value="1"/>
</dbReference>
<accession>T1BTR4</accession>
<dbReference type="PROSITE" id="PS51186">
    <property type="entry name" value="GNAT"/>
    <property type="match status" value="1"/>
</dbReference>
<dbReference type="GO" id="GO:0016747">
    <property type="term" value="F:acyltransferase activity, transferring groups other than amino-acyl groups"/>
    <property type="evidence" value="ECO:0007669"/>
    <property type="project" value="InterPro"/>
</dbReference>
<comment type="caution">
    <text evidence="2">The sequence shown here is derived from an EMBL/GenBank/DDBJ whole genome shotgun (WGS) entry which is preliminary data.</text>
</comment>
<sequence>MAGERFRFPGYTEVSAVCTHPDFRGRGFARRLTAAITAAIHQRGERAFLQAWKTNTPAITLYQSLGFEIRAEMNVRVLVRATPV</sequence>
<reference evidence="2" key="2">
    <citation type="journal article" date="2014" name="ISME J.">
        <title>Microbial stratification in low pH oxic and suboxic macroscopic growths along an acid mine drainage.</title>
        <authorList>
            <person name="Mendez-Garcia C."/>
            <person name="Mesa V."/>
            <person name="Sprenger R.R."/>
            <person name="Richter M."/>
            <person name="Diez M.S."/>
            <person name="Solano J."/>
            <person name="Bargiela R."/>
            <person name="Golyshina O.V."/>
            <person name="Manteca A."/>
            <person name="Ramos J.L."/>
            <person name="Gallego J.R."/>
            <person name="Llorente I."/>
            <person name="Martins Dos Santos V.A."/>
            <person name="Jensen O.N."/>
            <person name="Pelaez A.I."/>
            <person name="Sanchez J."/>
            <person name="Ferrer M."/>
        </authorList>
    </citation>
    <scope>NUCLEOTIDE SEQUENCE</scope>
</reference>
<gene>
    <name evidence="2" type="ORF">B1A_05557</name>
</gene>
<proteinExistence type="predicted"/>
<dbReference type="CDD" id="cd04301">
    <property type="entry name" value="NAT_SF"/>
    <property type="match status" value="1"/>
</dbReference>
<reference evidence="2" key="1">
    <citation type="submission" date="2013-08" db="EMBL/GenBank/DDBJ databases">
        <authorList>
            <person name="Mendez C."/>
            <person name="Richter M."/>
            <person name="Ferrer M."/>
            <person name="Sanchez J."/>
        </authorList>
    </citation>
    <scope>NUCLEOTIDE SEQUENCE</scope>
</reference>
<evidence type="ECO:0000259" key="1">
    <source>
        <dbReference type="PROSITE" id="PS51186"/>
    </source>
</evidence>
<name>T1BTR4_9ZZZZ</name>